<dbReference type="RefSeq" id="WP_188159335.1">
    <property type="nucleotide sequence ID" value="NZ_BMGH01000001.1"/>
</dbReference>
<dbReference type="InterPro" id="IPR047262">
    <property type="entry name" value="PRX-like1"/>
</dbReference>
<keyword evidence="4" id="KW-1185">Reference proteome</keyword>
<feature type="signal peptide" evidence="1">
    <location>
        <begin position="1"/>
        <end position="20"/>
    </location>
</feature>
<comment type="caution">
    <text evidence="3">The sequence shown here is derived from an EMBL/GenBank/DDBJ whole genome shotgun (WGS) entry which is preliminary data.</text>
</comment>
<dbReference type="GO" id="GO:0016209">
    <property type="term" value="F:antioxidant activity"/>
    <property type="evidence" value="ECO:0007669"/>
    <property type="project" value="InterPro"/>
</dbReference>
<dbReference type="AlphaFoldDB" id="A0A8J2V1Y6"/>
<dbReference type="GO" id="GO:0016491">
    <property type="term" value="F:oxidoreductase activity"/>
    <property type="evidence" value="ECO:0007669"/>
    <property type="project" value="InterPro"/>
</dbReference>
<dbReference type="Gene3D" id="3.40.30.10">
    <property type="entry name" value="Glutaredoxin"/>
    <property type="match status" value="1"/>
</dbReference>
<organism evidence="3 4">
    <name type="scientific">Aquisalinus flavus</name>
    <dbReference type="NCBI Taxonomy" id="1526572"/>
    <lineage>
        <taxon>Bacteria</taxon>
        <taxon>Pseudomonadati</taxon>
        <taxon>Pseudomonadota</taxon>
        <taxon>Alphaproteobacteria</taxon>
        <taxon>Parvularculales</taxon>
        <taxon>Parvularculaceae</taxon>
        <taxon>Aquisalinus</taxon>
    </lineage>
</organism>
<name>A0A8J2V1Y6_9PROT</name>
<evidence type="ECO:0000313" key="4">
    <source>
        <dbReference type="Proteomes" id="UP000613582"/>
    </source>
</evidence>
<dbReference type="PANTHER" id="PTHR43640">
    <property type="entry name" value="OS07G0260300 PROTEIN"/>
    <property type="match status" value="1"/>
</dbReference>
<dbReference type="PANTHER" id="PTHR43640:SF1">
    <property type="entry name" value="THIOREDOXIN-DEPENDENT PEROXIREDOXIN"/>
    <property type="match status" value="1"/>
</dbReference>
<keyword evidence="1" id="KW-0732">Signal</keyword>
<dbReference type="InterPro" id="IPR036249">
    <property type="entry name" value="Thioredoxin-like_sf"/>
</dbReference>
<dbReference type="PROSITE" id="PS51352">
    <property type="entry name" value="THIOREDOXIN_2"/>
    <property type="match status" value="1"/>
</dbReference>
<accession>A0A8J2V1Y6</accession>
<evidence type="ECO:0000313" key="3">
    <source>
        <dbReference type="EMBL" id="GGC95878.1"/>
    </source>
</evidence>
<proteinExistence type="predicted"/>
<reference evidence="3" key="2">
    <citation type="submission" date="2020-09" db="EMBL/GenBank/DDBJ databases">
        <authorList>
            <person name="Sun Q."/>
            <person name="Zhou Y."/>
        </authorList>
    </citation>
    <scope>NUCLEOTIDE SEQUENCE</scope>
    <source>
        <strain evidence="3">CGMCC 1.12921</strain>
    </source>
</reference>
<gene>
    <name evidence="3" type="ORF">GCM10011342_00840</name>
</gene>
<feature type="chain" id="PRO_5035268242" evidence="1">
    <location>
        <begin position="21"/>
        <end position="199"/>
    </location>
</feature>
<evidence type="ECO:0000259" key="2">
    <source>
        <dbReference type="PROSITE" id="PS51352"/>
    </source>
</evidence>
<sequence length="199" mass="20658">MKVLFASVATLTLGIGAAFAAPEIGAPAPAFTGTTTSGDTVSLADLAGEKVILEWTNHDCPFVKKHYDAGNMQMTQEAAAGNGYTWLTIISSAPGKQGHVSADMADDLTETRSASPAHVILDESGEIGTAYAAKTTPHMYIIDEDGTLVYAGGIDSIPSADQADIEKAENYVLAAMANIEAGEPVATPQSQPYGCSVKY</sequence>
<evidence type="ECO:0000256" key="1">
    <source>
        <dbReference type="SAM" id="SignalP"/>
    </source>
</evidence>
<dbReference type="InterPro" id="IPR000866">
    <property type="entry name" value="AhpC/TSA"/>
</dbReference>
<dbReference type="SUPFAM" id="SSF52833">
    <property type="entry name" value="Thioredoxin-like"/>
    <property type="match status" value="1"/>
</dbReference>
<dbReference type="Pfam" id="PF00578">
    <property type="entry name" value="AhpC-TSA"/>
    <property type="match status" value="1"/>
</dbReference>
<dbReference type="EMBL" id="BMGH01000001">
    <property type="protein sequence ID" value="GGC95878.1"/>
    <property type="molecule type" value="Genomic_DNA"/>
</dbReference>
<dbReference type="InterPro" id="IPR013766">
    <property type="entry name" value="Thioredoxin_domain"/>
</dbReference>
<reference evidence="3" key="1">
    <citation type="journal article" date="2014" name="Int. J. Syst. Evol. Microbiol.">
        <title>Complete genome sequence of Corynebacterium casei LMG S-19264T (=DSM 44701T), isolated from a smear-ripened cheese.</title>
        <authorList>
            <consortium name="US DOE Joint Genome Institute (JGI-PGF)"/>
            <person name="Walter F."/>
            <person name="Albersmeier A."/>
            <person name="Kalinowski J."/>
            <person name="Ruckert C."/>
        </authorList>
    </citation>
    <scope>NUCLEOTIDE SEQUENCE</scope>
    <source>
        <strain evidence="3">CGMCC 1.12921</strain>
    </source>
</reference>
<feature type="domain" description="Thioredoxin" evidence="2">
    <location>
        <begin position="22"/>
        <end position="174"/>
    </location>
</feature>
<dbReference type="Proteomes" id="UP000613582">
    <property type="component" value="Unassembled WGS sequence"/>
</dbReference>
<protein>
    <submittedName>
        <fullName evidence="3">Thioredoxin family protein</fullName>
    </submittedName>
</protein>